<organism evidence="1 2">
    <name type="scientific">Romanomermis culicivorax</name>
    <name type="common">Nematode worm</name>
    <dbReference type="NCBI Taxonomy" id="13658"/>
    <lineage>
        <taxon>Eukaryota</taxon>
        <taxon>Metazoa</taxon>
        <taxon>Ecdysozoa</taxon>
        <taxon>Nematoda</taxon>
        <taxon>Enoplea</taxon>
        <taxon>Dorylaimia</taxon>
        <taxon>Mermithida</taxon>
        <taxon>Mermithoidea</taxon>
        <taxon>Mermithidae</taxon>
        <taxon>Romanomermis</taxon>
    </lineage>
</organism>
<protein>
    <submittedName>
        <fullName evidence="2">Uncharacterized protein</fullName>
    </submittedName>
</protein>
<reference evidence="2" key="1">
    <citation type="submission" date="2022-11" db="UniProtKB">
        <authorList>
            <consortium name="WormBaseParasite"/>
        </authorList>
    </citation>
    <scope>IDENTIFICATION</scope>
</reference>
<accession>A0A915JZN6</accession>
<evidence type="ECO:0000313" key="1">
    <source>
        <dbReference type="Proteomes" id="UP000887565"/>
    </source>
</evidence>
<dbReference type="WBParaSite" id="nRc.2.0.1.t31113-RA">
    <property type="protein sequence ID" value="nRc.2.0.1.t31113-RA"/>
    <property type="gene ID" value="nRc.2.0.1.g31113"/>
</dbReference>
<sequence>MHQERASTRVPTCATSTRGKAAATKCADDCLIFEAANRIWGDAYGGKRGLLAARYNDPCGLATLGILMHFLALLGRSIRWDEKKQTIVAPLCRTYKCCTAPKQGDDGWGNSKNTSNVRPDGPAVKSKVPFRLNFV</sequence>
<keyword evidence="1" id="KW-1185">Reference proteome</keyword>
<name>A0A915JZN6_ROMCU</name>
<evidence type="ECO:0000313" key="2">
    <source>
        <dbReference type="WBParaSite" id="nRc.2.0.1.t31113-RA"/>
    </source>
</evidence>
<dbReference type="AlphaFoldDB" id="A0A915JZN6"/>
<dbReference type="Proteomes" id="UP000887565">
    <property type="component" value="Unplaced"/>
</dbReference>
<proteinExistence type="predicted"/>